<dbReference type="EMBL" id="JAINUF010000002">
    <property type="protein sequence ID" value="KAJ8373927.1"/>
    <property type="molecule type" value="Genomic_DNA"/>
</dbReference>
<dbReference type="OrthoDB" id="8935849at2759"/>
<sequence length="90" mass="9468">MAGSSYCDITPPILAWVRRLCGGSLGAALRKQAEGAARFLQRFLPALGRFPAGYAGVDVVLPLDLGLGLPRDPVPLSALLTLHLEQTGRG</sequence>
<dbReference type="AlphaFoldDB" id="A0A9Q1G1X3"/>
<organism evidence="1 2">
    <name type="scientific">Synaphobranchus kaupii</name>
    <name type="common">Kaup's arrowtooth eel</name>
    <dbReference type="NCBI Taxonomy" id="118154"/>
    <lineage>
        <taxon>Eukaryota</taxon>
        <taxon>Metazoa</taxon>
        <taxon>Chordata</taxon>
        <taxon>Craniata</taxon>
        <taxon>Vertebrata</taxon>
        <taxon>Euteleostomi</taxon>
        <taxon>Actinopterygii</taxon>
        <taxon>Neopterygii</taxon>
        <taxon>Teleostei</taxon>
        <taxon>Anguilliformes</taxon>
        <taxon>Synaphobranchidae</taxon>
        <taxon>Synaphobranchus</taxon>
    </lineage>
</organism>
<dbReference type="Proteomes" id="UP001152622">
    <property type="component" value="Chromosome 2"/>
</dbReference>
<gene>
    <name evidence="1" type="ORF">SKAU_G00045070</name>
</gene>
<keyword evidence="2" id="KW-1185">Reference proteome</keyword>
<reference evidence="1" key="1">
    <citation type="journal article" date="2023" name="Science">
        <title>Genome structures resolve the early diversification of teleost fishes.</title>
        <authorList>
            <person name="Parey E."/>
            <person name="Louis A."/>
            <person name="Montfort J."/>
            <person name="Bouchez O."/>
            <person name="Roques C."/>
            <person name="Iampietro C."/>
            <person name="Lluch J."/>
            <person name="Castinel A."/>
            <person name="Donnadieu C."/>
            <person name="Desvignes T."/>
            <person name="Floi Bucao C."/>
            <person name="Jouanno E."/>
            <person name="Wen M."/>
            <person name="Mejri S."/>
            <person name="Dirks R."/>
            <person name="Jansen H."/>
            <person name="Henkel C."/>
            <person name="Chen W.J."/>
            <person name="Zahm M."/>
            <person name="Cabau C."/>
            <person name="Klopp C."/>
            <person name="Thompson A.W."/>
            <person name="Robinson-Rechavi M."/>
            <person name="Braasch I."/>
            <person name="Lecointre G."/>
            <person name="Bobe J."/>
            <person name="Postlethwait J.H."/>
            <person name="Berthelot C."/>
            <person name="Roest Crollius H."/>
            <person name="Guiguen Y."/>
        </authorList>
    </citation>
    <scope>NUCLEOTIDE SEQUENCE</scope>
    <source>
        <strain evidence="1">WJC10195</strain>
    </source>
</reference>
<protein>
    <submittedName>
        <fullName evidence="1">Uncharacterized protein</fullName>
    </submittedName>
</protein>
<comment type="caution">
    <text evidence="1">The sequence shown here is derived from an EMBL/GenBank/DDBJ whole genome shotgun (WGS) entry which is preliminary data.</text>
</comment>
<name>A0A9Q1G1X3_SYNKA</name>
<evidence type="ECO:0000313" key="1">
    <source>
        <dbReference type="EMBL" id="KAJ8373927.1"/>
    </source>
</evidence>
<accession>A0A9Q1G1X3</accession>
<proteinExistence type="predicted"/>
<evidence type="ECO:0000313" key="2">
    <source>
        <dbReference type="Proteomes" id="UP001152622"/>
    </source>
</evidence>